<dbReference type="InterPro" id="IPR024176">
    <property type="entry name" value="Citrate_synthase_bac-typ"/>
</dbReference>
<evidence type="ECO:0000256" key="10">
    <source>
        <dbReference type="RuleBase" id="RU003406"/>
    </source>
</evidence>
<proteinExistence type="inferred from homology"/>
<evidence type="ECO:0000313" key="12">
    <source>
        <dbReference type="Proteomes" id="UP000003374"/>
    </source>
</evidence>
<comment type="catalytic activity">
    <reaction evidence="5 9">
        <text>oxaloacetate + acetyl-CoA + H2O = citrate + CoA + H(+)</text>
        <dbReference type="Rhea" id="RHEA:16845"/>
        <dbReference type="ChEBI" id="CHEBI:15377"/>
        <dbReference type="ChEBI" id="CHEBI:15378"/>
        <dbReference type="ChEBI" id="CHEBI:16452"/>
        <dbReference type="ChEBI" id="CHEBI:16947"/>
        <dbReference type="ChEBI" id="CHEBI:57287"/>
        <dbReference type="ChEBI" id="CHEBI:57288"/>
        <dbReference type="EC" id="2.3.3.16"/>
    </reaction>
</comment>
<evidence type="ECO:0000256" key="9">
    <source>
        <dbReference type="RuleBase" id="RU003370"/>
    </source>
</evidence>
<keyword evidence="4 7" id="KW-0808">Transferase</keyword>
<accession>A4BVD6</accession>
<evidence type="ECO:0000256" key="4">
    <source>
        <dbReference type="ARBA" id="ARBA00022679"/>
    </source>
</evidence>
<dbReference type="NCBIfam" id="TIGR01798">
    <property type="entry name" value="cit_synth_I"/>
    <property type="match status" value="1"/>
</dbReference>
<dbReference type="InterPro" id="IPR016143">
    <property type="entry name" value="Citrate_synth-like_sm_a-sub"/>
</dbReference>
<dbReference type="InterPro" id="IPR010953">
    <property type="entry name" value="Citrate_synthase_typ-I"/>
</dbReference>
<dbReference type="FunFam" id="1.10.230.10:FF:000002">
    <property type="entry name" value="Citrate synthase"/>
    <property type="match status" value="1"/>
</dbReference>
<dbReference type="HOGENOM" id="CLU_025068_0_0_6"/>
<evidence type="ECO:0000256" key="3">
    <source>
        <dbReference type="ARBA" id="ARBA00022532"/>
    </source>
</evidence>
<evidence type="ECO:0000256" key="2">
    <source>
        <dbReference type="ARBA" id="ARBA00010566"/>
    </source>
</evidence>
<dbReference type="Gene3D" id="1.10.580.10">
    <property type="entry name" value="Citrate Synthase, domain 1"/>
    <property type="match status" value="1"/>
</dbReference>
<evidence type="ECO:0000313" key="11">
    <source>
        <dbReference type="EMBL" id="EAR20321.1"/>
    </source>
</evidence>
<dbReference type="UniPathway" id="UPA00223">
    <property type="reaction ID" value="UER00717"/>
</dbReference>
<dbReference type="AlphaFoldDB" id="A4BVD6"/>
<dbReference type="GO" id="GO:0005737">
    <property type="term" value="C:cytoplasm"/>
    <property type="evidence" value="ECO:0007669"/>
    <property type="project" value="InterPro"/>
</dbReference>
<gene>
    <name evidence="11" type="ORF">NB231_02975</name>
</gene>
<dbReference type="GO" id="GO:0006099">
    <property type="term" value="P:tricarboxylic acid cycle"/>
    <property type="evidence" value="ECO:0007669"/>
    <property type="project" value="UniProtKB-UniRule"/>
</dbReference>
<dbReference type="NCBIfam" id="NF004126">
    <property type="entry name" value="PRK05614.1"/>
    <property type="match status" value="1"/>
</dbReference>
<evidence type="ECO:0000256" key="6">
    <source>
        <dbReference type="NCBIfam" id="TIGR01798"/>
    </source>
</evidence>
<evidence type="ECO:0000256" key="8">
    <source>
        <dbReference type="PIRSR" id="PIRSR001369-1"/>
    </source>
</evidence>
<dbReference type="PANTHER" id="PTHR42871:SF1">
    <property type="entry name" value="CITRATE SYNTHASE"/>
    <property type="match status" value="1"/>
</dbReference>
<keyword evidence="12" id="KW-1185">Reference proteome</keyword>
<dbReference type="Gene3D" id="1.10.230.10">
    <property type="entry name" value="Cytochrome P450-Terp, domain 2"/>
    <property type="match status" value="1"/>
</dbReference>
<dbReference type="GO" id="GO:0036440">
    <property type="term" value="F:citrate synthase activity"/>
    <property type="evidence" value="ECO:0007669"/>
    <property type="project" value="UniProtKB-EC"/>
</dbReference>
<sequence>MKGRIAGDARWCTHAEVAIDHAFAISFRHDINDKVPVLPRALYDSMTYEIAIRSPDTMSTAQLQIDHQAYESELVEGTAGNPGVDIRTLRARTGAVTYDPGLANTAACRSAITYIDGKNSELLYRGYPISQLATNCTFPEVCYLLLYGELPNRGQKQQFSVDLTYHTLLHEDMKKFFEGFPASAHPMAILSSMISSLSAYYPETGERNEAELNTRRLLAKAKTIAAFAYKKSLGQPFVYPRNDLSYAANLLHMLFAVPSEPYEVLPVSEKALDMLLILHADHEQNCSTSTVRAVASSQANLYASISAGVNALWGPLHGGANQAVVEMLEQIHADGGHHQKYVDKAKDRDDPFRLMGFGHRVYKSYDPRAHIVKETCDRLLDDLGIDDPLLELARKLEETALRDDFFTERGLYPNVDFYSGVMYRALGIPTVMFPLMFALGRLPGWISHFRELREDAESRIWRPRQIYTGPHRREFVPIEQRP</sequence>
<dbReference type="Pfam" id="PF00285">
    <property type="entry name" value="Citrate_synt"/>
    <property type="match status" value="1"/>
</dbReference>
<organism evidence="11 12">
    <name type="scientific">Nitrococcus mobilis Nb-231</name>
    <dbReference type="NCBI Taxonomy" id="314278"/>
    <lineage>
        <taxon>Bacteria</taxon>
        <taxon>Pseudomonadati</taxon>
        <taxon>Pseudomonadota</taxon>
        <taxon>Gammaproteobacteria</taxon>
        <taxon>Chromatiales</taxon>
        <taxon>Ectothiorhodospiraceae</taxon>
        <taxon>Nitrococcus</taxon>
    </lineage>
</organism>
<dbReference type="PIRSF" id="PIRSF001369">
    <property type="entry name" value="Citrate_synth"/>
    <property type="match status" value="1"/>
</dbReference>
<feature type="active site" evidence="8">
    <location>
        <position position="359"/>
    </location>
</feature>
<comment type="caution">
    <text evidence="11">The sequence shown here is derived from an EMBL/GenBank/DDBJ whole genome shotgun (WGS) entry which is preliminary data.</text>
</comment>
<evidence type="ECO:0000256" key="7">
    <source>
        <dbReference type="PIRNR" id="PIRNR001369"/>
    </source>
</evidence>
<comment type="pathway">
    <text evidence="1 9">Carbohydrate metabolism; tricarboxylic acid cycle; isocitrate from oxaloacetate: step 1/2.</text>
</comment>
<dbReference type="STRING" id="314278.NB231_02975"/>
<reference evidence="11 12" key="1">
    <citation type="submission" date="2006-02" db="EMBL/GenBank/DDBJ databases">
        <authorList>
            <person name="Waterbury J."/>
            <person name="Ferriera S."/>
            <person name="Johnson J."/>
            <person name="Kravitz S."/>
            <person name="Halpern A."/>
            <person name="Remington K."/>
            <person name="Beeson K."/>
            <person name="Tran B."/>
            <person name="Rogers Y.-H."/>
            <person name="Friedman R."/>
            <person name="Venter J.C."/>
        </authorList>
    </citation>
    <scope>NUCLEOTIDE SEQUENCE [LARGE SCALE GENOMIC DNA]</scope>
    <source>
        <strain evidence="11 12">Nb-231</strain>
    </source>
</reference>
<dbReference type="PROSITE" id="PS00480">
    <property type="entry name" value="CITRATE_SYNTHASE"/>
    <property type="match status" value="1"/>
</dbReference>
<dbReference type="CDD" id="cd06114">
    <property type="entry name" value="EcCS_like"/>
    <property type="match status" value="1"/>
</dbReference>
<name>A4BVD6_9GAMM</name>
<keyword evidence="3 9" id="KW-0816">Tricarboxylic acid cycle</keyword>
<dbReference type="InterPro" id="IPR016142">
    <property type="entry name" value="Citrate_synth-like_lrg_a-sub"/>
</dbReference>
<dbReference type="InterPro" id="IPR036969">
    <property type="entry name" value="Citrate_synthase_sf"/>
</dbReference>
<dbReference type="EMBL" id="AAOF01000025">
    <property type="protein sequence ID" value="EAR20321.1"/>
    <property type="molecule type" value="Genomic_DNA"/>
</dbReference>
<dbReference type="eggNOG" id="COG0372">
    <property type="taxonomic scope" value="Bacteria"/>
</dbReference>
<dbReference type="PANTHER" id="PTHR42871">
    <property type="entry name" value="CITRATE SYNTHASE"/>
    <property type="match status" value="1"/>
</dbReference>
<dbReference type="Gene3D" id="2.20.28.60">
    <property type="match status" value="1"/>
</dbReference>
<dbReference type="Proteomes" id="UP000003374">
    <property type="component" value="Unassembled WGS sequence"/>
</dbReference>
<dbReference type="InterPro" id="IPR002020">
    <property type="entry name" value="Citrate_synthase"/>
</dbReference>
<evidence type="ECO:0000256" key="5">
    <source>
        <dbReference type="ARBA" id="ARBA00049288"/>
    </source>
</evidence>
<dbReference type="PRINTS" id="PR00143">
    <property type="entry name" value="CITRTSNTHASE"/>
</dbReference>
<comment type="similarity">
    <text evidence="2 7 10">Belongs to the citrate synthase family.</text>
</comment>
<evidence type="ECO:0000256" key="1">
    <source>
        <dbReference type="ARBA" id="ARBA00004751"/>
    </source>
</evidence>
<protein>
    <recommendedName>
        <fullName evidence="6 7">Citrate synthase</fullName>
    </recommendedName>
</protein>
<feature type="active site" evidence="8">
    <location>
        <position position="416"/>
    </location>
</feature>
<dbReference type="SUPFAM" id="SSF48256">
    <property type="entry name" value="Citrate synthase"/>
    <property type="match status" value="1"/>
</dbReference>
<dbReference type="InterPro" id="IPR019810">
    <property type="entry name" value="Citrate_synthase_AS"/>
</dbReference>